<name>A0ABU1IWC2_9BACL</name>
<reference evidence="2 3" key="1">
    <citation type="submission" date="2023-07" db="EMBL/GenBank/DDBJ databases">
        <title>Genomic Encyclopedia of Type Strains, Phase IV (KMG-IV): sequencing the most valuable type-strain genomes for metagenomic binning, comparative biology and taxonomic classification.</title>
        <authorList>
            <person name="Goeker M."/>
        </authorList>
    </citation>
    <scope>NUCLEOTIDE SEQUENCE [LARGE SCALE GENOMIC DNA]</scope>
    <source>
        <strain evidence="2 3">DSM 22170</strain>
    </source>
</reference>
<keyword evidence="3" id="KW-1185">Reference proteome</keyword>
<dbReference type="EMBL" id="JAVDQH010000004">
    <property type="protein sequence ID" value="MDR6243516.1"/>
    <property type="molecule type" value="Genomic_DNA"/>
</dbReference>
<dbReference type="Proteomes" id="UP001185028">
    <property type="component" value="Unassembled WGS sequence"/>
</dbReference>
<accession>A0ABU1IWC2</accession>
<keyword evidence="1" id="KW-0472">Membrane</keyword>
<sequence length="76" mass="9152">MNFLNDNIFELVKYGVNTFFGFPIWEIVTIVFSACYGLIRYLINKPVFIWLVNTSLFYPKLVKVRDYLNKHLKERK</sequence>
<comment type="caution">
    <text evidence="2">The sequence shown here is derived from an EMBL/GenBank/DDBJ whole genome shotgun (WGS) entry which is preliminary data.</text>
</comment>
<evidence type="ECO:0000313" key="2">
    <source>
        <dbReference type="EMBL" id="MDR6243516.1"/>
    </source>
</evidence>
<keyword evidence="1" id="KW-0812">Transmembrane</keyword>
<organism evidence="2 3">
    <name type="scientific">Paenibacillus hunanensis</name>
    <dbReference type="NCBI Taxonomy" id="539262"/>
    <lineage>
        <taxon>Bacteria</taxon>
        <taxon>Bacillati</taxon>
        <taxon>Bacillota</taxon>
        <taxon>Bacilli</taxon>
        <taxon>Bacillales</taxon>
        <taxon>Paenibacillaceae</taxon>
        <taxon>Paenibacillus</taxon>
    </lineage>
</organism>
<protein>
    <submittedName>
        <fullName evidence="2">Uncharacterized protein</fullName>
    </submittedName>
</protein>
<proteinExistence type="predicted"/>
<evidence type="ECO:0000313" key="3">
    <source>
        <dbReference type="Proteomes" id="UP001185028"/>
    </source>
</evidence>
<gene>
    <name evidence="2" type="ORF">JOC58_001403</name>
</gene>
<evidence type="ECO:0000256" key="1">
    <source>
        <dbReference type="SAM" id="Phobius"/>
    </source>
</evidence>
<keyword evidence="1" id="KW-1133">Transmembrane helix</keyword>
<feature type="transmembrane region" description="Helical" evidence="1">
    <location>
        <begin position="20"/>
        <end position="39"/>
    </location>
</feature>